<dbReference type="Pfam" id="PF01497">
    <property type="entry name" value="Peripla_BP_2"/>
    <property type="match status" value="1"/>
</dbReference>
<evidence type="ECO:0000259" key="7">
    <source>
        <dbReference type="PROSITE" id="PS50983"/>
    </source>
</evidence>
<feature type="domain" description="Fe/B12 periplasmic-binding" evidence="7">
    <location>
        <begin position="55"/>
        <end position="314"/>
    </location>
</feature>
<name>A0A0M0L586_9BACI</name>
<dbReference type="AlphaFoldDB" id="A0A0M0L586"/>
<dbReference type="GO" id="GO:0030288">
    <property type="term" value="C:outer membrane-bounded periplasmic space"/>
    <property type="evidence" value="ECO:0007669"/>
    <property type="project" value="TreeGrafter"/>
</dbReference>
<dbReference type="SUPFAM" id="SSF53807">
    <property type="entry name" value="Helical backbone' metal receptor"/>
    <property type="match status" value="1"/>
</dbReference>
<organism evidence="8 9">
    <name type="scientific">Priestia koreensis</name>
    <dbReference type="NCBI Taxonomy" id="284581"/>
    <lineage>
        <taxon>Bacteria</taxon>
        <taxon>Bacillati</taxon>
        <taxon>Bacillota</taxon>
        <taxon>Bacilli</taxon>
        <taxon>Bacillales</taxon>
        <taxon>Bacillaceae</taxon>
        <taxon>Priestia</taxon>
    </lineage>
</organism>
<comment type="caution">
    <text evidence="8">The sequence shown here is derived from an EMBL/GenBank/DDBJ whole genome shotgun (WGS) entry which is preliminary data.</text>
</comment>
<dbReference type="CDD" id="cd01140">
    <property type="entry name" value="FatB"/>
    <property type="match status" value="1"/>
</dbReference>
<evidence type="ECO:0000256" key="5">
    <source>
        <dbReference type="SAM" id="Coils"/>
    </source>
</evidence>
<reference evidence="9" key="1">
    <citation type="submission" date="2015-08" db="EMBL/GenBank/DDBJ databases">
        <title>Fjat-14210 dsm16467.</title>
        <authorList>
            <person name="Liu B."/>
            <person name="Wang J."/>
            <person name="Zhu Y."/>
            <person name="Liu G."/>
            <person name="Chen Q."/>
            <person name="Chen Z."/>
            <person name="Lan J."/>
            <person name="Che J."/>
            <person name="Ge C."/>
            <person name="Shi H."/>
            <person name="Pan Z."/>
            <person name="Liu X."/>
        </authorList>
    </citation>
    <scope>NUCLEOTIDE SEQUENCE [LARGE SCALE GENOMIC DNA]</scope>
    <source>
        <strain evidence="9">DSM 16467</strain>
    </source>
</reference>
<keyword evidence="5" id="KW-0175">Coiled coil</keyword>
<dbReference type="InterPro" id="IPR051313">
    <property type="entry name" value="Bact_iron-sidero_bind"/>
</dbReference>
<dbReference type="PROSITE" id="PS50983">
    <property type="entry name" value="FE_B12_PBP"/>
    <property type="match status" value="1"/>
</dbReference>
<dbReference type="OrthoDB" id="63946at2"/>
<feature type="signal peptide" evidence="6">
    <location>
        <begin position="1"/>
        <end position="18"/>
    </location>
</feature>
<comment type="similarity">
    <text evidence="2">Belongs to the bacterial solute-binding protein 8 family.</text>
</comment>
<accession>A0A0M0L586</accession>
<protein>
    <submittedName>
        <fullName evidence="8">ABC transporter</fullName>
    </submittedName>
</protein>
<dbReference type="Gene3D" id="3.40.50.1980">
    <property type="entry name" value="Nitrogenase molybdenum iron protein domain"/>
    <property type="match status" value="2"/>
</dbReference>
<dbReference type="RefSeq" id="WP_053401075.1">
    <property type="nucleotide sequence ID" value="NZ_JAUKEN010000001.1"/>
</dbReference>
<evidence type="ECO:0000313" key="9">
    <source>
        <dbReference type="Proteomes" id="UP000037558"/>
    </source>
</evidence>
<proteinExistence type="inferred from homology"/>
<dbReference type="GO" id="GO:1901678">
    <property type="term" value="P:iron coordination entity transport"/>
    <property type="evidence" value="ECO:0007669"/>
    <property type="project" value="UniProtKB-ARBA"/>
</dbReference>
<evidence type="ECO:0000256" key="3">
    <source>
        <dbReference type="ARBA" id="ARBA00022448"/>
    </source>
</evidence>
<feature type="coiled-coil region" evidence="5">
    <location>
        <begin position="163"/>
        <end position="197"/>
    </location>
</feature>
<dbReference type="EMBL" id="LILC01000013">
    <property type="protein sequence ID" value="KOO46012.1"/>
    <property type="molecule type" value="Genomic_DNA"/>
</dbReference>
<keyword evidence="9" id="KW-1185">Reference proteome</keyword>
<dbReference type="STRING" id="284581.AMD01_09020"/>
<dbReference type="PANTHER" id="PTHR30532:SF28">
    <property type="entry name" value="PETROBACTIN-BINDING PROTEIN YCLQ"/>
    <property type="match status" value="1"/>
</dbReference>
<comment type="subcellular location">
    <subcellularLocation>
        <location evidence="1">Cell membrane</location>
        <topology evidence="1">Lipid-anchor</topology>
    </subcellularLocation>
</comment>
<keyword evidence="4 6" id="KW-0732">Signal</keyword>
<sequence>MKKWLVAMLTVLTMAVVAACGNGETKEASGTKEQIITITDQYNKKGIDVKKNPKKVAVFSMGALDTLDKLGVQVAGLPKQAVPDYLSQYNDERYENLGGLKEPDFEKVAEMKPDLIIIQHRQAELFNEFSKIAPTIYIDTDNKHYMKSFKSDTNKLAKIFGKEREAKEALASIDQQIEELQKQAKKLNKNALVMMANDSKMTAFGPGSKYGLVHDVFGIQPADEKLDPNASHGQSISYEYLVKKNPDYLLVVDRGAAIGQTSSVKQIVENDYVKNINAIKNKHVVYLNPGLWYLSGGGLESVEGMIKEIKEGIQ</sequence>
<dbReference type="InterPro" id="IPR002491">
    <property type="entry name" value="ABC_transptr_periplasmic_BD"/>
</dbReference>
<evidence type="ECO:0000313" key="8">
    <source>
        <dbReference type="EMBL" id="KOO46012.1"/>
    </source>
</evidence>
<keyword evidence="3" id="KW-0813">Transport</keyword>
<dbReference type="PANTHER" id="PTHR30532">
    <property type="entry name" value="IRON III DICITRATE-BINDING PERIPLASMIC PROTEIN"/>
    <property type="match status" value="1"/>
</dbReference>
<dbReference type="PROSITE" id="PS51257">
    <property type="entry name" value="PROKAR_LIPOPROTEIN"/>
    <property type="match status" value="1"/>
</dbReference>
<evidence type="ECO:0000256" key="4">
    <source>
        <dbReference type="ARBA" id="ARBA00022729"/>
    </source>
</evidence>
<evidence type="ECO:0000256" key="6">
    <source>
        <dbReference type="SAM" id="SignalP"/>
    </source>
</evidence>
<dbReference type="PATRIC" id="fig|284581.3.peg.1867"/>
<dbReference type="GO" id="GO:0005886">
    <property type="term" value="C:plasma membrane"/>
    <property type="evidence" value="ECO:0007669"/>
    <property type="project" value="UniProtKB-SubCell"/>
</dbReference>
<gene>
    <name evidence="8" type="ORF">AMD01_09020</name>
</gene>
<evidence type="ECO:0000256" key="1">
    <source>
        <dbReference type="ARBA" id="ARBA00004193"/>
    </source>
</evidence>
<feature type="chain" id="PRO_5039462720" evidence="6">
    <location>
        <begin position="19"/>
        <end position="314"/>
    </location>
</feature>
<evidence type="ECO:0000256" key="2">
    <source>
        <dbReference type="ARBA" id="ARBA00008814"/>
    </source>
</evidence>
<dbReference type="InterPro" id="IPR033870">
    <property type="entry name" value="FatB"/>
</dbReference>
<dbReference type="Proteomes" id="UP000037558">
    <property type="component" value="Unassembled WGS sequence"/>
</dbReference>